<keyword evidence="4" id="KW-0285">Flavoprotein</keyword>
<comment type="similarity">
    <text evidence="1 4">Belongs to the GMC oxidoreductase family.</text>
</comment>
<reference evidence="7" key="1">
    <citation type="submission" date="2023-08" db="EMBL/GenBank/DDBJ databases">
        <title>Black Yeasts Isolated from many extreme environments.</title>
        <authorList>
            <person name="Coleine C."/>
            <person name="Stajich J.E."/>
            <person name="Selbmann L."/>
        </authorList>
    </citation>
    <scope>NUCLEOTIDE SEQUENCE</scope>
    <source>
        <strain evidence="7">CCFEE 5401</strain>
    </source>
</reference>
<dbReference type="Pfam" id="PF05199">
    <property type="entry name" value="GMC_oxred_C"/>
    <property type="match status" value="1"/>
</dbReference>
<gene>
    <name evidence="7" type="ORF">LTR62_001961</name>
</gene>
<evidence type="ECO:0000313" key="8">
    <source>
        <dbReference type="Proteomes" id="UP001310890"/>
    </source>
</evidence>
<dbReference type="Pfam" id="PF00732">
    <property type="entry name" value="GMC_oxred_N"/>
    <property type="match status" value="1"/>
</dbReference>
<feature type="active site" description="Proton donor" evidence="2">
    <location>
        <position position="476"/>
    </location>
</feature>
<evidence type="ECO:0000256" key="2">
    <source>
        <dbReference type="PIRSR" id="PIRSR000137-1"/>
    </source>
</evidence>
<name>A0AAN7YM48_9PEZI</name>
<dbReference type="Proteomes" id="UP001310890">
    <property type="component" value="Unassembled WGS sequence"/>
</dbReference>
<dbReference type="PROSITE" id="PS00624">
    <property type="entry name" value="GMC_OXRED_2"/>
    <property type="match status" value="1"/>
</dbReference>
<accession>A0AAN7YM48</accession>
<protein>
    <recommendedName>
        <fullName evidence="5 6">Glucose-methanol-choline oxidoreductase N-terminal domain-containing protein</fullName>
    </recommendedName>
</protein>
<evidence type="ECO:0000256" key="1">
    <source>
        <dbReference type="ARBA" id="ARBA00010790"/>
    </source>
</evidence>
<dbReference type="AlphaFoldDB" id="A0AAN7YM48"/>
<comment type="cofactor">
    <cofactor evidence="3">
        <name>FAD</name>
        <dbReference type="ChEBI" id="CHEBI:57692"/>
    </cofactor>
</comment>
<dbReference type="Gene3D" id="3.30.560.10">
    <property type="entry name" value="Glucose Oxidase, domain 3"/>
    <property type="match status" value="1"/>
</dbReference>
<feature type="domain" description="Glucose-methanol-choline oxidoreductase N-terminal" evidence="6">
    <location>
        <begin position="251"/>
        <end position="265"/>
    </location>
</feature>
<dbReference type="Gene3D" id="3.50.50.60">
    <property type="entry name" value="FAD/NAD(P)-binding domain"/>
    <property type="match status" value="1"/>
</dbReference>
<dbReference type="PIRSF" id="PIRSF000137">
    <property type="entry name" value="Alcohol_oxidase"/>
    <property type="match status" value="1"/>
</dbReference>
<organism evidence="7 8">
    <name type="scientific">Meristemomyces frigidus</name>
    <dbReference type="NCBI Taxonomy" id="1508187"/>
    <lineage>
        <taxon>Eukaryota</taxon>
        <taxon>Fungi</taxon>
        <taxon>Dikarya</taxon>
        <taxon>Ascomycota</taxon>
        <taxon>Pezizomycotina</taxon>
        <taxon>Dothideomycetes</taxon>
        <taxon>Dothideomycetidae</taxon>
        <taxon>Mycosphaerellales</taxon>
        <taxon>Teratosphaeriaceae</taxon>
        <taxon>Meristemomyces</taxon>
    </lineage>
</organism>
<dbReference type="InterPro" id="IPR036188">
    <property type="entry name" value="FAD/NAD-bd_sf"/>
</dbReference>
<comment type="caution">
    <text evidence="7">The sequence shown here is derived from an EMBL/GenBank/DDBJ whole genome shotgun (WGS) entry which is preliminary data.</text>
</comment>
<feature type="active site" description="Proton acceptor" evidence="2">
    <location>
        <position position="514"/>
    </location>
</feature>
<feature type="binding site" evidence="3">
    <location>
        <position position="474"/>
    </location>
    <ligand>
        <name>substrate</name>
    </ligand>
</feature>
<keyword evidence="3 4" id="KW-0274">FAD</keyword>
<dbReference type="GO" id="GO:0050660">
    <property type="term" value="F:flavin adenine dinucleotide binding"/>
    <property type="evidence" value="ECO:0007669"/>
    <property type="project" value="InterPro"/>
</dbReference>
<sequence>MSDDTTFDYIIVGGGLCGCVLAARIKNSFPHRTVALIETGSDARKSPDILSPSRAFALAGTKYHYTNITTPQKHLNYRSIPLATGRTLGGGSAVNYGAWTRGDKSGYDEWAAMVGDERWTYNRLLPYFKRAETYPLLQDKINHGYRGPIHLSSGGRGYPLRDHVRDAMLAVGLPFNPDQNCGNPYGVSPLVESWHDGERSFAANTYDLSGVKLFTDSQVATIIVRSKKVTGVRLVNNRTLHTRIETIVSCGAIRTPQLLMLSGIGRPDELARLAIPVQVESTEMGRNLHDHPSISLWFPLRTPEAGLAVGSDKFMANSKYFDGNPMDWFSNAPAPQLEMRNAAKVDGQRSLREDDIEISCMYVATPTGPHPPPSMDGSLITLSICGLSTTSRGRVTLTSADPDDPPVVDPNYLGTEHDRAVLRAGVRLALEMMDSAAGKRFAKSELPPSQFSPLNSKSSDDALDERIRACAWTYYHPAGTASMGTVVDTECRVKGVEGLRVVDASVLPVSIGAHLQAVLYGVAERAAEMIVADTR</sequence>
<dbReference type="InterPro" id="IPR007867">
    <property type="entry name" value="GMC_OxRtase_C"/>
</dbReference>
<proteinExistence type="inferred from homology"/>
<dbReference type="PANTHER" id="PTHR11552:SF123">
    <property type="entry name" value="GMC OXIDOREDUCTASE (AFU_ORTHOLOGUE AFUA_2G01770)-RELATED"/>
    <property type="match status" value="1"/>
</dbReference>
<dbReference type="EMBL" id="JAVRRL010000148">
    <property type="protein sequence ID" value="KAK5105849.1"/>
    <property type="molecule type" value="Genomic_DNA"/>
</dbReference>
<dbReference type="GO" id="GO:0016614">
    <property type="term" value="F:oxidoreductase activity, acting on CH-OH group of donors"/>
    <property type="evidence" value="ECO:0007669"/>
    <property type="project" value="InterPro"/>
</dbReference>
<dbReference type="PANTHER" id="PTHR11552">
    <property type="entry name" value="GLUCOSE-METHANOL-CHOLINE GMC OXIDOREDUCTASE"/>
    <property type="match status" value="1"/>
</dbReference>
<evidence type="ECO:0000256" key="4">
    <source>
        <dbReference type="RuleBase" id="RU003968"/>
    </source>
</evidence>
<dbReference type="InterPro" id="IPR012132">
    <property type="entry name" value="GMC_OxRdtase"/>
</dbReference>
<evidence type="ECO:0000259" key="6">
    <source>
        <dbReference type="PROSITE" id="PS00624"/>
    </source>
</evidence>
<dbReference type="SUPFAM" id="SSF51905">
    <property type="entry name" value="FAD/NAD(P)-binding domain"/>
    <property type="match status" value="1"/>
</dbReference>
<feature type="domain" description="Glucose-methanol-choline oxidoreductase N-terminal" evidence="5">
    <location>
        <begin position="85"/>
        <end position="108"/>
    </location>
</feature>
<dbReference type="SUPFAM" id="SSF54373">
    <property type="entry name" value="FAD-linked reductases, C-terminal domain"/>
    <property type="match status" value="1"/>
</dbReference>
<dbReference type="PROSITE" id="PS00623">
    <property type="entry name" value="GMC_OXRED_1"/>
    <property type="match status" value="1"/>
</dbReference>
<feature type="binding site" evidence="3">
    <location>
        <position position="219"/>
    </location>
    <ligand>
        <name>FAD</name>
        <dbReference type="ChEBI" id="CHEBI:57692"/>
    </ligand>
</feature>
<dbReference type="InterPro" id="IPR000172">
    <property type="entry name" value="GMC_OxRdtase_N"/>
</dbReference>
<evidence type="ECO:0000313" key="7">
    <source>
        <dbReference type="EMBL" id="KAK5105849.1"/>
    </source>
</evidence>
<evidence type="ECO:0000259" key="5">
    <source>
        <dbReference type="PROSITE" id="PS00623"/>
    </source>
</evidence>
<evidence type="ECO:0000256" key="3">
    <source>
        <dbReference type="PIRSR" id="PIRSR000137-2"/>
    </source>
</evidence>